<evidence type="ECO:0000313" key="2">
    <source>
        <dbReference type="EMBL" id="GEU92621.1"/>
    </source>
</evidence>
<comment type="caution">
    <text evidence="2">The sequence shown here is derived from an EMBL/GenBank/DDBJ whole genome shotgun (WGS) entry which is preliminary data.</text>
</comment>
<protein>
    <submittedName>
        <fullName evidence="2">Uncharacterized protein</fullName>
    </submittedName>
</protein>
<dbReference type="EMBL" id="BKCJ010010672">
    <property type="protein sequence ID" value="GEU92621.1"/>
    <property type="molecule type" value="Genomic_DNA"/>
</dbReference>
<reference evidence="2" key="1">
    <citation type="journal article" date="2019" name="Sci. Rep.">
        <title>Draft genome of Tanacetum cinerariifolium, the natural source of mosquito coil.</title>
        <authorList>
            <person name="Yamashiro T."/>
            <person name="Shiraishi A."/>
            <person name="Satake H."/>
            <person name="Nakayama K."/>
        </authorList>
    </citation>
    <scope>NUCLEOTIDE SEQUENCE</scope>
</reference>
<dbReference type="AlphaFoldDB" id="A0A6L2P276"/>
<evidence type="ECO:0000256" key="1">
    <source>
        <dbReference type="SAM" id="MobiDB-lite"/>
    </source>
</evidence>
<proteinExistence type="predicted"/>
<gene>
    <name evidence="2" type="ORF">Tci_064599</name>
</gene>
<name>A0A6L2P276_TANCI</name>
<accession>A0A6L2P276</accession>
<organism evidence="2">
    <name type="scientific">Tanacetum cinerariifolium</name>
    <name type="common">Dalmatian daisy</name>
    <name type="synonym">Chrysanthemum cinerariifolium</name>
    <dbReference type="NCBI Taxonomy" id="118510"/>
    <lineage>
        <taxon>Eukaryota</taxon>
        <taxon>Viridiplantae</taxon>
        <taxon>Streptophyta</taxon>
        <taxon>Embryophyta</taxon>
        <taxon>Tracheophyta</taxon>
        <taxon>Spermatophyta</taxon>
        <taxon>Magnoliopsida</taxon>
        <taxon>eudicotyledons</taxon>
        <taxon>Gunneridae</taxon>
        <taxon>Pentapetalae</taxon>
        <taxon>asterids</taxon>
        <taxon>campanulids</taxon>
        <taxon>Asterales</taxon>
        <taxon>Asteraceae</taxon>
        <taxon>Asteroideae</taxon>
        <taxon>Anthemideae</taxon>
        <taxon>Anthemidinae</taxon>
        <taxon>Tanacetum</taxon>
    </lineage>
</organism>
<sequence length="302" mass="34729">MSTQQDIYAAGSENRPPMLNKDNYVPWSSHLLRYAQSKPNRKLLVNSIKNVPYVRRMIHKPGDPNGVPPVDESTHEQTNNKLTNKEVKQMKVDDQAIQTILTGLPEDIYDAVDSYDTTKKIWLRVEYMMKGSSIEVQEKKAKNKHFLETIAGNLKFLNNIQPKWKQSVTTVHQTKDLHIVDYIQLYDFLEFNQAEVDAIRAEKLARTHDPLRIGLLCQELHSQTRRRDVAYLESKLLIAQIKEARIQLQAEFDLMATAEDIDVIEEVNANCILMENLQQASKSGTQTDKAPIYDSDEIVEVH</sequence>
<feature type="region of interest" description="Disordered" evidence="1">
    <location>
        <begin position="60"/>
        <end position="80"/>
    </location>
</feature>